<keyword evidence="1" id="KW-1133">Transmembrane helix</keyword>
<dbReference type="EMBL" id="CP006850">
    <property type="protein sequence ID" value="AHH15572.1"/>
    <property type="molecule type" value="Genomic_DNA"/>
</dbReference>
<dbReference type="RefSeq" id="WP_025347096.1">
    <property type="nucleotide sequence ID" value="NZ_CP006850.1"/>
</dbReference>
<feature type="transmembrane region" description="Helical" evidence="1">
    <location>
        <begin position="18"/>
        <end position="42"/>
    </location>
</feature>
<keyword evidence="1" id="KW-0472">Membrane</keyword>
<dbReference type="KEGG" id="nno:NONO_c07640"/>
<evidence type="ECO:0000313" key="2">
    <source>
        <dbReference type="EMBL" id="AHH15572.1"/>
    </source>
</evidence>
<evidence type="ECO:0000313" key="3">
    <source>
        <dbReference type="Proteomes" id="UP000019150"/>
    </source>
</evidence>
<dbReference type="AlphaFoldDB" id="W5T8N9"/>
<reference evidence="2 3" key="1">
    <citation type="journal article" date="2014" name="Appl. Environ. Microbiol.">
        <title>Insights into the Microbial Degradation of Rubber and Gutta-Percha by Analysis of the Complete Genome of Nocardia nova SH22a.</title>
        <authorList>
            <person name="Luo Q."/>
            <person name="Hiessl S."/>
            <person name="Poehlein A."/>
            <person name="Daniel R."/>
            <person name="Steinbuchel A."/>
        </authorList>
    </citation>
    <scope>NUCLEOTIDE SEQUENCE [LARGE SCALE GENOMIC DNA]</scope>
    <source>
        <strain evidence="2">SH22a</strain>
    </source>
</reference>
<accession>W5T8N9</accession>
<keyword evidence="3" id="KW-1185">Reference proteome</keyword>
<feature type="transmembrane region" description="Helical" evidence="1">
    <location>
        <begin position="48"/>
        <end position="69"/>
    </location>
</feature>
<dbReference type="STRING" id="1415166.NONO_c07640"/>
<organism evidence="2 3">
    <name type="scientific">Nocardia nova SH22a</name>
    <dbReference type="NCBI Taxonomy" id="1415166"/>
    <lineage>
        <taxon>Bacteria</taxon>
        <taxon>Bacillati</taxon>
        <taxon>Actinomycetota</taxon>
        <taxon>Actinomycetes</taxon>
        <taxon>Mycobacteriales</taxon>
        <taxon>Nocardiaceae</taxon>
        <taxon>Nocardia</taxon>
    </lineage>
</organism>
<dbReference type="Proteomes" id="UP000019150">
    <property type="component" value="Chromosome"/>
</dbReference>
<gene>
    <name evidence="2" type="ORF">NONO_c07640</name>
</gene>
<dbReference type="eggNOG" id="COG3224">
    <property type="taxonomic scope" value="Bacteria"/>
</dbReference>
<dbReference type="OrthoDB" id="4571002at2"/>
<dbReference type="InterPro" id="IPR007858">
    <property type="entry name" value="Dpy-30_motif"/>
</dbReference>
<dbReference type="PATRIC" id="fig|1415166.3.peg.774"/>
<dbReference type="Pfam" id="PF05186">
    <property type="entry name" value="Dpy-30"/>
    <property type="match status" value="1"/>
</dbReference>
<sequence>MTSTVSAPAVPSVHLRAVVTWCAIFPMVTIGMFAMAPFTAAWHPVLRTLVLTAFVVPAAVYVVVPRLLAGVQRIARHRPANPVCGERIS</sequence>
<protein>
    <submittedName>
        <fullName evidence="2">Uncharacterized protein</fullName>
    </submittedName>
</protein>
<evidence type="ECO:0000256" key="1">
    <source>
        <dbReference type="SAM" id="Phobius"/>
    </source>
</evidence>
<proteinExistence type="predicted"/>
<dbReference type="HOGENOM" id="CLU_176779_0_0_11"/>
<keyword evidence="1" id="KW-0812">Transmembrane</keyword>
<name>W5T8N9_9NOCA</name>